<protein>
    <recommendedName>
        <fullName evidence="5 6">Cell division protein FtsA</fullName>
    </recommendedName>
</protein>
<evidence type="ECO:0000256" key="2">
    <source>
        <dbReference type="ARBA" id="ARBA00022618"/>
    </source>
</evidence>
<proteinExistence type="inferred from homology"/>
<evidence type="ECO:0000256" key="4">
    <source>
        <dbReference type="ARBA" id="ARBA00023306"/>
    </source>
</evidence>
<dbReference type="InterPro" id="IPR003494">
    <property type="entry name" value="SHS2_FtsA"/>
</dbReference>
<dbReference type="HAMAP" id="MF_02033">
    <property type="entry name" value="FtsA"/>
    <property type="match status" value="1"/>
</dbReference>
<evidence type="ECO:0000256" key="3">
    <source>
        <dbReference type="ARBA" id="ARBA00023136"/>
    </source>
</evidence>
<dbReference type="SUPFAM" id="SSF53067">
    <property type="entry name" value="Actin-like ATPase domain"/>
    <property type="match status" value="2"/>
</dbReference>
<organism evidence="9 10">
    <name type="scientific">Parabacteroides merdae</name>
    <dbReference type="NCBI Taxonomy" id="46503"/>
    <lineage>
        <taxon>Bacteria</taxon>
        <taxon>Pseudomonadati</taxon>
        <taxon>Bacteroidota</taxon>
        <taxon>Bacteroidia</taxon>
        <taxon>Bacteroidales</taxon>
        <taxon>Tannerellaceae</taxon>
        <taxon>Parabacteroides</taxon>
    </lineage>
</organism>
<evidence type="ECO:0000256" key="5">
    <source>
        <dbReference type="HAMAP-Rule" id="MF_02033"/>
    </source>
</evidence>
<reference evidence="9 10" key="1">
    <citation type="journal article" date="2019" name="Nat. Med.">
        <title>A library of human gut bacterial isolates paired with longitudinal multiomics data enables mechanistic microbiome research.</title>
        <authorList>
            <person name="Poyet M."/>
            <person name="Groussin M."/>
            <person name="Gibbons S.M."/>
            <person name="Avila-Pacheco J."/>
            <person name="Jiang X."/>
            <person name="Kearney S.M."/>
            <person name="Perrotta A.R."/>
            <person name="Berdy B."/>
            <person name="Zhao S."/>
            <person name="Lieberman T.D."/>
            <person name="Swanson P.K."/>
            <person name="Smith M."/>
            <person name="Roesemann S."/>
            <person name="Alexander J.E."/>
            <person name="Rich S.A."/>
            <person name="Livny J."/>
            <person name="Vlamakis H."/>
            <person name="Clish C."/>
            <person name="Bullock K."/>
            <person name="Deik A."/>
            <person name="Scott J."/>
            <person name="Pierce K.A."/>
            <person name="Xavier R.J."/>
            <person name="Alm E.J."/>
        </authorList>
    </citation>
    <scope>NUCLEOTIDE SEQUENCE [LARGE SCALE GENOMIC DNA]</scope>
    <source>
        <strain evidence="9 10">BIOML-A16</strain>
    </source>
</reference>
<dbReference type="PIRSF" id="PIRSF003101">
    <property type="entry name" value="FtsA"/>
    <property type="match status" value="1"/>
</dbReference>
<dbReference type="NCBIfam" id="TIGR01174">
    <property type="entry name" value="ftsA"/>
    <property type="match status" value="1"/>
</dbReference>
<feature type="domain" description="SHS2" evidence="8">
    <location>
        <begin position="7"/>
        <end position="194"/>
    </location>
</feature>
<dbReference type="EMBL" id="WNDA01000001">
    <property type="protein sequence ID" value="MTU67581.1"/>
    <property type="molecule type" value="Genomic_DNA"/>
</dbReference>
<dbReference type="Pfam" id="PF14450">
    <property type="entry name" value="FtsA"/>
    <property type="match status" value="1"/>
</dbReference>
<keyword evidence="4 5" id="KW-0131">Cell cycle</keyword>
<dbReference type="GO" id="GO:0032153">
    <property type="term" value="C:cell division site"/>
    <property type="evidence" value="ECO:0007669"/>
    <property type="project" value="UniProtKB-UniRule"/>
</dbReference>
<dbReference type="GO" id="GO:0009898">
    <property type="term" value="C:cytoplasmic side of plasma membrane"/>
    <property type="evidence" value="ECO:0007669"/>
    <property type="project" value="UniProtKB-UniRule"/>
</dbReference>
<comment type="function">
    <text evidence="5 6">Cell division protein that is involved in the assembly of the Z ring. May serve as a membrane anchor for the Z ring.</text>
</comment>
<evidence type="ECO:0000256" key="1">
    <source>
        <dbReference type="ARBA" id="ARBA00022475"/>
    </source>
</evidence>
<name>A0AA44AL22_9BACT</name>
<evidence type="ECO:0000259" key="8">
    <source>
        <dbReference type="SMART" id="SM00842"/>
    </source>
</evidence>
<gene>
    <name evidence="5 9" type="primary">ftsA</name>
    <name evidence="9" type="ORF">GMD92_00430</name>
</gene>
<dbReference type="RefSeq" id="WP_122205428.1">
    <property type="nucleotide sequence ID" value="NZ_CP081901.1"/>
</dbReference>
<comment type="subunit">
    <text evidence="5">Self-interacts. Interacts with FtsZ.</text>
</comment>
<evidence type="ECO:0000256" key="7">
    <source>
        <dbReference type="SAM" id="MobiDB-lite"/>
    </source>
</evidence>
<comment type="caution">
    <text evidence="9">The sequence shown here is derived from an EMBL/GenBank/DDBJ whole genome shotgun (WGS) entry which is preliminary data.</text>
</comment>
<dbReference type="Gene3D" id="3.30.420.40">
    <property type="match status" value="1"/>
</dbReference>
<dbReference type="Proteomes" id="UP000448908">
    <property type="component" value="Unassembled WGS sequence"/>
</dbReference>
<keyword evidence="3 5" id="KW-0472">Membrane</keyword>
<evidence type="ECO:0000313" key="10">
    <source>
        <dbReference type="Proteomes" id="UP000448908"/>
    </source>
</evidence>
<dbReference type="PANTHER" id="PTHR32432">
    <property type="entry name" value="CELL DIVISION PROTEIN FTSA-RELATED"/>
    <property type="match status" value="1"/>
</dbReference>
<evidence type="ECO:0000256" key="6">
    <source>
        <dbReference type="PIRNR" id="PIRNR003101"/>
    </source>
</evidence>
<dbReference type="InterPro" id="IPR050696">
    <property type="entry name" value="FtsA/MreB"/>
</dbReference>
<dbReference type="PANTHER" id="PTHR32432:SF4">
    <property type="entry name" value="CELL DIVISION PROTEIN FTSA"/>
    <property type="match status" value="1"/>
</dbReference>
<evidence type="ECO:0000313" key="9">
    <source>
        <dbReference type="EMBL" id="MTU67581.1"/>
    </source>
</evidence>
<feature type="compositionally biased region" description="Polar residues" evidence="7">
    <location>
        <begin position="424"/>
        <end position="433"/>
    </location>
</feature>
<comment type="similarity">
    <text evidence="5 6">Belongs to the FtsA/MreB family.</text>
</comment>
<dbReference type="InterPro" id="IPR043129">
    <property type="entry name" value="ATPase_NBD"/>
</dbReference>
<dbReference type="SMART" id="SM00842">
    <property type="entry name" value="FtsA"/>
    <property type="match status" value="1"/>
</dbReference>
<feature type="region of interest" description="Disordered" evidence="7">
    <location>
        <begin position="406"/>
        <end position="448"/>
    </location>
</feature>
<comment type="subcellular location">
    <subcellularLocation>
        <location evidence="5">Cell membrane</location>
        <topology evidence="5">Peripheral membrane protein</topology>
        <orientation evidence="5">Cytoplasmic side</orientation>
    </subcellularLocation>
    <text evidence="5">Localizes to the Z ring in an FtsZ-dependent manner. Targeted to the membrane through a conserved C-terminal amphipathic helix.</text>
</comment>
<dbReference type="AlphaFoldDB" id="A0AA44AL22"/>
<dbReference type="InterPro" id="IPR020823">
    <property type="entry name" value="Cell_div_FtsA"/>
</dbReference>
<dbReference type="GO" id="GO:0043093">
    <property type="term" value="P:FtsZ-dependent cytokinesis"/>
    <property type="evidence" value="ECO:0007669"/>
    <property type="project" value="UniProtKB-UniRule"/>
</dbReference>
<keyword evidence="1 5" id="KW-1003">Cell membrane</keyword>
<keyword evidence="2 5" id="KW-0132">Cell division</keyword>
<accession>A0AA44AL22</accession>
<sequence length="472" mass="51585">MAYTDFIAAIDLGSSHMVGMVGAKGPAGTLSIIAYEVENSDTCIRRGCVYNIKDAAGKIVRLIRKLENKLGGSRIGKIYVGVGGQSLRSINHAVSKVLGSGTVTEEVLKELDQECRQYRPDMLDVLDIAAPVYYLDNQAETHPIGLGCSRIEAHYKLLVGRPSLRHAVTTNMAEQIKLDVAGVVVAPLALADLILTEQEKLKGCALIDFGAGVTSVTMYKDGSLAGLYVIPLGSHLITRDLMSLGMPEKEAERVKRTYGNAIWEKDNEQQMVTVDLADGQHSSEIKLSDINMVVEVRSREIIENIYARMEDAGVAKDPGYSIVIAGNGAALKNMREALSERFKMDVRYASVRKDLIADGEMIANNPEYTTAAALLLKGTENCALYIAPEPERPKVVEPKIEPKEEPVIAEIEEKQEEPPVEKQSAATTKNRNSGTKKEEEKKNRKGWGIGDLFKNAVDKVGEGIDKALKDEQ</sequence>